<keyword evidence="3" id="KW-1185">Reference proteome</keyword>
<dbReference type="RefSeq" id="WP_110827528.1">
    <property type="nucleotide sequence ID" value="NZ_QKLU01000001.1"/>
</dbReference>
<dbReference type="Proteomes" id="UP000248198">
    <property type="component" value="Unassembled WGS sequence"/>
</dbReference>
<evidence type="ECO:0000256" key="1">
    <source>
        <dbReference type="SAM" id="Phobius"/>
    </source>
</evidence>
<evidence type="ECO:0000313" key="3">
    <source>
        <dbReference type="Proteomes" id="UP000248198"/>
    </source>
</evidence>
<feature type="transmembrane region" description="Helical" evidence="1">
    <location>
        <begin position="20"/>
        <end position="39"/>
    </location>
</feature>
<accession>A0A318UM59</accession>
<dbReference type="OrthoDB" id="1551186at2"/>
<sequence length="139" mass="16147">MKQAQQYQNTEINPKIRLALLWVAVTLCYLYGDYFELYVPKKVEGLISGDNLLNTPFKLFLAALMLAVPALMVVSSILLRPVLNRVLNIIFGIFYTLIMVLVGVSSYDKWMLFYIFLAFVECVITLLIVRYAWIWPKER</sequence>
<gene>
    <name evidence="2" type="ORF">B0O44_101562</name>
</gene>
<keyword evidence="1" id="KW-0812">Transmembrane</keyword>
<feature type="transmembrane region" description="Helical" evidence="1">
    <location>
        <begin position="111"/>
        <end position="133"/>
    </location>
</feature>
<name>A0A318UM59_9SPHI</name>
<feature type="transmembrane region" description="Helical" evidence="1">
    <location>
        <begin position="86"/>
        <end position="105"/>
    </location>
</feature>
<comment type="caution">
    <text evidence="2">The sequence shown here is derived from an EMBL/GenBank/DDBJ whole genome shotgun (WGS) entry which is preliminary data.</text>
</comment>
<keyword evidence="1" id="KW-1133">Transmembrane helix</keyword>
<keyword evidence="1" id="KW-0472">Membrane</keyword>
<dbReference type="InterPro" id="IPR046289">
    <property type="entry name" value="DUF6326"/>
</dbReference>
<evidence type="ECO:0000313" key="2">
    <source>
        <dbReference type="EMBL" id="PYF77083.1"/>
    </source>
</evidence>
<organism evidence="2 3">
    <name type="scientific">Pedobacter nutrimenti</name>
    <dbReference type="NCBI Taxonomy" id="1241337"/>
    <lineage>
        <taxon>Bacteria</taxon>
        <taxon>Pseudomonadati</taxon>
        <taxon>Bacteroidota</taxon>
        <taxon>Sphingobacteriia</taxon>
        <taxon>Sphingobacteriales</taxon>
        <taxon>Sphingobacteriaceae</taxon>
        <taxon>Pedobacter</taxon>
    </lineage>
</organism>
<protein>
    <recommendedName>
        <fullName evidence="4">DoxX-like protein</fullName>
    </recommendedName>
</protein>
<dbReference type="AlphaFoldDB" id="A0A318UM59"/>
<reference evidence="2 3" key="1">
    <citation type="submission" date="2018-06" db="EMBL/GenBank/DDBJ databases">
        <title>Genomic Encyclopedia of Archaeal and Bacterial Type Strains, Phase II (KMG-II): from individual species to whole genera.</title>
        <authorList>
            <person name="Goeker M."/>
        </authorList>
    </citation>
    <scope>NUCLEOTIDE SEQUENCE [LARGE SCALE GENOMIC DNA]</scope>
    <source>
        <strain evidence="2 3">DSM 27372</strain>
    </source>
</reference>
<evidence type="ECO:0008006" key="4">
    <source>
        <dbReference type="Google" id="ProtNLM"/>
    </source>
</evidence>
<dbReference type="EMBL" id="QKLU01000001">
    <property type="protein sequence ID" value="PYF77083.1"/>
    <property type="molecule type" value="Genomic_DNA"/>
</dbReference>
<proteinExistence type="predicted"/>
<feature type="transmembrane region" description="Helical" evidence="1">
    <location>
        <begin position="59"/>
        <end position="79"/>
    </location>
</feature>
<dbReference type="Pfam" id="PF19851">
    <property type="entry name" value="DUF6326"/>
    <property type="match status" value="1"/>
</dbReference>